<dbReference type="EMBL" id="CP000612">
    <property type="protein sequence ID" value="ABO49349.1"/>
    <property type="molecule type" value="Genomic_DNA"/>
</dbReference>
<dbReference type="STRING" id="349161.Dred_0811"/>
<evidence type="ECO:0000313" key="4">
    <source>
        <dbReference type="Proteomes" id="UP000001556"/>
    </source>
</evidence>
<dbReference type="Proteomes" id="UP000001556">
    <property type="component" value="Chromosome"/>
</dbReference>
<evidence type="ECO:0000256" key="1">
    <source>
        <dbReference type="SAM" id="Phobius"/>
    </source>
</evidence>
<dbReference type="RefSeq" id="WP_011877184.1">
    <property type="nucleotide sequence ID" value="NC_009253.1"/>
</dbReference>
<sequence>MKNKVLKGKKGFTFILFVPVFLIIMLFMARGIDWGMATVARGKLQTISDAGSLAGASAVEPITKVELVNNDDGSLELREKVTGIKINSEEAQRRARLARELNGGTQDYWQGVGGHWEGTEERIEGDDIYCVKSTARVKLPFLSRIYEKVSGHKDLTITMPGDARSVLIKQKMNIDGEGDGISE</sequence>
<keyword evidence="1" id="KW-1133">Transmembrane helix</keyword>
<keyword evidence="1" id="KW-0472">Membrane</keyword>
<organism evidence="3 4">
    <name type="scientific">Desulforamulus reducens (strain ATCC BAA-1160 / DSM 100696 / MI-1)</name>
    <name type="common">Desulfotomaculum reducens</name>
    <dbReference type="NCBI Taxonomy" id="349161"/>
    <lineage>
        <taxon>Bacteria</taxon>
        <taxon>Bacillati</taxon>
        <taxon>Bacillota</taxon>
        <taxon>Clostridia</taxon>
        <taxon>Eubacteriales</taxon>
        <taxon>Peptococcaceae</taxon>
        <taxon>Desulforamulus</taxon>
    </lineage>
</organism>
<dbReference type="AlphaFoldDB" id="A4J2P6"/>
<proteinExistence type="predicted"/>
<protein>
    <recommendedName>
        <fullName evidence="2">Putative Flp pilus-assembly TadG-like N-terminal domain-containing protein</fullName>
    </recommendedName>
</protein>
<dbReference type="HOGENOM" id="CLU_1472949_0_0_9"/>
<dbReference type="InterPro" id="IPR028087">
    <property type="entry name" value="Tad_N"/>
</dbReference>
<keyword evidence="4" id="KW-1185">Reference proteome</keyword>
<accession>A4J2P6</accession>
<reference evidence="3 4" key="1">
    <citation type="submission" date="2007-03" db="EMBL/GenBank/DDBJ databases">
        <title>Complete sequence of Desulfotomaculum reducens MI-1.</title>
        <authorList>
            <consortium name="US DOE Joint Genome Institute"/>
            <person name="Copeland A."/>
            <person name="Lucas S."/>
            <person name="Lapidus A."/>
            <person name="Barry K."/>
            <person name="Detter J.C."/>
            <person name="Glavina del Rio T."/>
            <person name="Hammon N."/>
            <person name="Israni S."/>
            <person name="Dalin E."/>
            <person name="Tice H."/>
            <person name="Pitluck S."/>
            <person name="Sims D."/>
            <person name="Brettin T."/>
            <person name="Bruce D."/>
            <person name="Han C."/>
            <person name="Tapia R."/>
            <person name="Schmutz J."/>
            <person name="Larimer F."/>
            <person name="Land M."/>
            <person name="Hauser L."/>
            <person name="Kyrpides N."/>
            <person name="Kim E."/>
            <person name="Tebo B.M."/>
            <person name="Richardson P."/>
        </authorList>
    </citation>
    <scope>NUCLEOTIDE SEQUENCE [LARGE SCALE GENOMIC DNA]</scope>
    <source>
        <strain evidence="3 4">MI-1</strain>
    </source>
</reference>
<evidence type="ECO:0000313" key="3">
    <source>
        <dbReference type="EMBL" id="ABO49349.1"/>
    </source>
</evidence>
<keyword evidence="1" id="KW-0812">Transmembrane</keyword>
<evidence type="ECO:0000259" key="2">
    <source>
        <dbReference type="Pfam" id="PF13400"/>
    </source>
</evidence>
<gene>
    <name evidence="3" type="ordered locus">Dred_0811</name>
</gene>
<name>A4J2P6_DESRM</name>
<feature type="domain" description="Putative Flp pilus-assembly TadG-like N-terminal" evidence="2">
    <location>
        <begin position="16"/>
        <end position="58"/>
    </location>
</feature>
<dbReference type="KEGG" id="drm:Dred_0811"/>
<feature type="transmembrane region" description="Helical" evidence="1">
    <location>
        <begin position="12"/>
        <end position="32"/>
    </location>
</feature>
<dbReference type="Pfam" id="PF13400">
    <property type="entry name" value="Tad"/>
    <property type="match status" value="1"/>
</dbReference>